<comment type="caution">
    <text evidence="1">The sequence shown here is derived from an EMBL/GenBank/DDBJ whole genome shotgun (WGS) entry which is preliminary data.</text>
</comment>
<sequence length="36" mass="4006">MIDGTDCMQLHDCLWPACPVSASLYLLNNDTSKVYS</sequence>
<dbReference type="Gramene" id="KVI01868">
    <property type="protein sequence ID" value="KVI01868"/>
    <property type="gene ID" value="Ccrd_019859"/>
</dbReference>
<dbReference type="AlphaFoldDB" id="A0A103Y3I9"/>
<keyword evidence="2" id="KW-1185">Reference proteome</keyword>
<proteinExistence type="predicted"/>
<reference evidence="1 2" key="1">
    <citation type="journal article" date="2016" name="Sci. Rep.">
        <title>The genome sequence of the outbreeding globe artichoke constructed de novo incorporating a phase-aware low-pass sequencing strategy of F1 progeny.</title>
        <authorList>
            <person name="Scaglione D."/>
            <person name="Reyes-Chin-Wo S."/>
            <person name="Acquadro A."/>
            <person name="Froenicke L."/>
            <person name="Portis E."/>
            <person name="Beitel C."/>
            <person name="Tirone M."/>
            <person name="Mauro R."/>
            <person name="Lo Monaco A."/>
            <person name="Mauromicale G."/>
            <person name="Faccioli P."/>
            <person name="Cattivelli L."/>
            <person name="Rieseberg L."/>
            <person name="Michelmore R."/>
            <person name="Lanteri S."/>
        </authorList>
    </citation>
    <scope>NUCLEOTIDE SEQUENCE [LARGE SCALE GENOMIC DNA]</scope>
    <source>
        <strain evidence="1">2C</strain>
    </source>
</reference>
<name>A0A103Y3I9_CYNCS</name>
<evidence type="ECO:0000313" key="1">
    <source>
        <dbReference type="EMBL" id="KVI01868.1"/>
    </source>
</evidence>
<evidence type="ECO:0000313" key="2">
    <source>
        <dbReference type="Proteomes" id="UP000243975"/>
    </source>
</evidence>
<organism evidence="1 2">
    <name type="scientific">Cynara cardunculus var. scolymus</name>
    <name type="common">Globe artichoke</name>
    <name type="synonym">Cynara scolymus</name>
    <dbReference type="NCBI Taxonomy" id="59895"/>
    <lineage>
        <taxon>Eukaryota</taxon>
        <taxon>Viridiplantae</taxon>
        <taxon>Streptophyta</taxon>
        <taxon>Embryophyta</taxon>
        <taxon>Tracheophyta</taxon>
        <taxon>Spermatophyta</taxon>
        <taxon>Magnoliopsida</taxon>
        <taxon>eudicotyledons</taxon>
        <taxon>Gunneridae</taxon>
        <taxon>Pentapetalae</taxon>
        <taxon>asterids</taxon>
        <taxon>campanulids</taxon>
        <taxon>Asterales</taxon>
        <taxon>Asteraceae</taxon>
        <taxon>Carduoideae</taxon>
        <taxon>Cardueae</taxon>
        <taxon>Carduinae</taxon>
        <taxon>Cynara</taxon>
    </lineage>
</organism>
<accession>A0A103Y3I9</accession>
<dbReference type="Proteomes" id="UP000243975">
    <property type="component" value="Unassembled WGS sequence"/>
</dbReference>
<gene>
    <name evidence="1" type="ORF">Ccrd_019859</name>
</gene>
<protein>
    <submittedName>
        <fullName evidence="1">Uncharacterized protein</fullName>
    </submittedName>
</protein>
<dbReference type="EMBL" id="LEKV01002675">
    <property type="protein sequence ID" value="KVI01868.1"/>
    <property type="molecule type" value="Genomic_DNA"/>
</dbReference>